<dbReference type="AlphaFoldDB" id="A0A8S9QE29"/>
<feature type="compositionally biased region" description="Polar residues" evidence="1">
    <location>
        <begin position="102"/>
        <end position="126"/>
    </location>
</feature>
<reference evidence="2" key="1">
    <citation type="submission" date="2019-12" db="EMBL/GenBank/DDBJ databases">
        <title>Genome sequencing and annotation of Brassica cretica.</title>
        <authorList>
            <person name="Studholme D.J."/>
            <person name="Sarris P."/>
        </authorList>
    </citation>
    <scope>NUCLEOTIDE SEQUENCE</scope>
    <source>
        <strain evidence="2">PFS-109/04</strain>
        <tissue evidence="2">Leaf</tissue>
    </source>
</reference>
<name>A0A8S9QE29_BRACR</name>
<dbReference type="Proteomes" id="UP000712600">
    <property type="component" value="Unassembled WGS sequence"/>
</dbReference>
<proteinExistence type="predicted"/>
<evidence type="ECO:0000313" key="2">
    <source>
        <dbReference type="EMBL" id="KAF3540487.1"/>
    </source>
</evidence>
<evidence type="ECO:0008006" key="4">
    <source>
        <dbReference type="Google" id="ProtNLM"/>
    </source>
</evidence>
<comment type="caution">
    <text evidence="2">The sequence shown here is derived from an EMBL/GenBank/DDBJ whole genome shotgun (WGS) entry which is preliminary data.</text>
</comment>
<protein>
    <recommendedName>
        <fullName evidence="4">Transposase MuDR plant domain-containing protein</fullName>
    </recommendedName>
</protein>
<feature type="region of interest" description="Disordered" evidence="1">
    <location>
        <begin position="102"/>
        <end position="130"/>
    </location>
</feature>
<gene>
    <name evidence="2" type="ORF">F2Q69_00021812</name>
</gene>
<accession>A0A8S9QE29</accession>
<dbReference type="EMBL" id="QGKX02001290">
    <property type="protein sequence ID" value="KAF3540487.1"/>
    <property type="molecule type" value="Genomic_DNA"/>
</dbReference>
<sequence>MDNVGWEFVLDPSKKGNALFVEDDTKYEDFIRMVCEDYKISEMEAVEFAYMLPKRILEQMPSNTPPIFFSRHDVNRNQERVVRENAAADFGSFGNVQYETMKPSQETMNKQPQDSMNQQPQETMKPSQLRKSETIKSGDIFSGKKELIMKLRKLSVIERFDFIIKKSWKHLFYAKCFPGCSWKIRAATMSKSSPEFLVRKYTDLHTRSAADWYSRHRQANAKCIGKISPYWWKSNRLYAIRLTETSKPDLRHHIMLHLITVFGQWKMYNVGWEFGLDPSNKGNALFVEDDTKYEDFLRMVCEDYKISEMEAVEFAYMLPKRILEQMPSNTPPIFFSNDRQLASFITLFKTDIMCIYVSLTANKGRHDVNINQERVVKENAAADFGSFGNVQ</sequence>
<evidence type="ECO:0000313" key="3">
    <source>
        <dbReference type="Proteomes" id="UP000712600"/>
    </source>
</evidence>
<evidence type="ECO:0000256" key="1">
    <source>
        <dbReference type="SAM" id="MobiDB-lite"/>
    </source>
</evidence>
<organism evidence="2 3">
    <name type="scientific">Brassica cretica</name>
    <name type="common">Mustard</name>
    <dbReference type="NCBI Taxonomy" id="69181"/>
    <lineage>
        <taxon>Eukaryota</taxon>
        <taxon>Viridiplantae</taxon>
        <taxon>Streptophyta</taxon>
        <taxon>Embryophyta</taxon>
        <taxon>Tracheophyta</taxon>
        <taxon>Spermatophyta</taxon>
        <taxon>Magnoliopsida</taxon>
        <taxon>eudicotyledons</taxon>
        <taxon>Gunneridae</taxon>
        <taxon>Pentapetalae</taxon>
        <taxon>rosids</taxon>
        <taxon>malvids</taxon>
        <taxon>Brassicales</taxon>
        <taxon>Brassicaceae</taxon>
        <taxon>Brassiceae</taxon>
        <taxon>Brassica</taxon>
    </lineage>
</organism>